<dbReference type="InterPro" id="IPR043502">
    <property type="entry name" value="DNA/RNA_pol_sf"/>
</dbReference>
<feature type="chain" id="PRO_5018197157" description="RNase H type-1 domain-containing protein" evidence="8">
    <location>
        <begin position="24"/>
        <end position="851"/>
    </location>
</feature>
<dbReference type="SUPFAM" id="SSF56672">
    <property type="entry name" value="DNA/RNA polymerases"/>
    <property type="match status" value="1"/>
</dbReference>
<evidence type="ECO:0000256" key="1">
    <source>
        <dbReference type="ARBA" id="ARBA00022679"/>
    </source>
</evidence>
<evidence type="ECO:0000256" key="5">
    <source>
        <dbReference type="ARBA" id="ARBA00022801"/>
    </source>
</evidence>
<keyword evidence="2" id="KW-0548">Nucleotidyltransferase</keyword>
<dbReference type="Pfam" id="PF00075">
    <property type="entry name" value="RNase_H"/>
    <property type="match status" value="1"/>
</dbReference>
<feature type="signal peptide" evidence="8">
    <location>
        <begin position="1"/>
        <end position="23"/>
    </location>
</feature>
<evidence type="ECO:0000256" key="8">
    <source>
        <dbReference type="SAM" id="SignalP"/>
    </source>
</evidence>
<feature type="domain" description="RNase H type-1" evidence="9">
    <location>
        <begin position="195"/>
        <end position="346"/>
    </location>
</feature>
<evidence type="ECO:0000256" key="7">
    <source>
        <dbReference type="SAM" id="MobiDB-lite"/>
    </source>
</evidence>
<evidence type="ECO:0000256" key="3">
    <source>
        <dbReference type="ARBA" id="ARBA00022722"/>
    </source>
</evidence>
<dbReference type="PROSITE" id="PS50879">
    <property type="entry name" value="RNASE_H_1"/>
    <property type="match status" value="1"/>
</dbReference>
<dbReference type="PANTHER" id="PTHR10424:SF68">
    <property type="entry name" value="ENDOGENOUS RETROVIRUS GROUP 3 MEMBER 1 ENV POLYPROTEIN"/>
    <property type="match status" value="1"/>
</dbReference>
<dbReference type="InterPro" id="IPR036397">
    <property type="entry name" value="RNaseH_sf"/>
</dbReference>
<sequence>MSHRSVLGIGVACGLAATMQASGYDDEATEENLKTRRCGVDELKEFDLFVNTEGGVAYGVLAQEWGGCKKPIAFLSKILDPVARGWPACLQAVAATAVLVEESQKLTLNGKIQIHTPHDIKTVLSREAPGWVTDSRILKYEITLINSENLRLTVSKNLNPAQFLSGEPPPDLEHDCLELMSLQTKVREDLESTPLPYGKRLFTDGSSRVLEGKRVSGYAVVEGSTIEDIQVRETGKLPSSWSAQLCEIYAVKRGLDLLGGDRGTIYTDSKYAFGIVHTFGKIWEERGYLNSKGKDLVHKEMIRSVLTSLLKPIEIAVVHVKGHQKETTFEGKGNQLADKEAKRAAQDPKGSIRILALNETSEEEGGEEKPKQRLTGECPMREWFCLEKIDNQEGASDLVKEKPLTIRKDELSELPNENLFIDLIERISHELNLTNCWICGSTQVADVWPWEGISLSPLDILKWKMMNPEPPYIGEREIEQWDLKTKVVGEECIKRTGKRYKTPVGRMACKRTLIIRDFIQKWIPREPYTYWATRKTETGCIYNEVYDLYQCTDRGINPFWGIKEISKYWESPFITQNTFWNAPEHLFWICGDKAYTHLPRDWAGSCTIGIIKPAFFLLPRQSGNTLGVPLYDNLKRQKRTVINMGSSQDWKGEVWTPEKIIQTYGPATWAQDGSWGYRTPVYMLNRIIRLQAVLEVISNNTALALDHISQQLSQTRTVVYQIRLAVDYLLADEGGICGKFNTSECCLEIDDKSEVIRNISKEIRRVAHVGNQEWTPLLNIDWWDRFWSSKGAWWKKCPKNDNKEIRYPKWMPGNSWGKHDFKSDKRHSRAETLRREGTTIVDSYKTSDTTP</sequence>
<evidence type="ECO:0000256" key="4">
    <source>
        <dbReference type="ARBA" id="ARBA00022759"/>
    </source>
</evidence>
<keyword evidence="3" id="KW-0540">Nuclease</keyword>
<keyword evidence="6" id="KW-0695">RNA-directed DNA polymerase</keyword>
<dbReference type="Proteomes" id="UP000269221">
    <property type="component" value="Unassembled WGS sequence"/>
</dbReference>
<proteinExistence type="predicted"/>
<dbReference type="SUPFAM" id="SSF58069">
    <property type="entry name" value="Virus ectodomain"/>
    <property type="match status" value="1"/>
</dbReference>
<evidence type="ECO:0000313" key="10">
    <source>
        <dbReference type="EMBL" id="RMC10060.1"/>
    </source>
</evidence>
<gene>
    <name evidence="10" type="ORF">DUI87_12858</name>
</gene>
<keyword evidence="1" id="KW-0808">Transferase</keyword>
<dbReference type="GO" id="GO:0004523">
    <property type="term" value="F:RNA-DNA hybrid ribonuclease activity"/>
    <property type="evidence" value="ECO:0007669"/>
    <property type="project" value="InterPro"/>
</dbReference>
<dbReference type="Gene3D" id="3.30.420.10">
    <property type="entry name" value="Ribonuclease H-like superfamily/Ribonuclease H"/>
    <property type="match status" value="1"/>
</dbReference>
<dbReference type="InterPro" id="IPR041373">
    <property type="entry name" value="RT_RNaseH"/>
</dbReference>
<dbReference type="AlphaFoldDB" id="A0A3M0KGD1"/>
<keyword evidence="8" id="KW-0732">Signal</keyword>
<keyword evidence="4" id="KW-0255">Endonuclease</keyword>
<evidence type="ECO:0000256" key="2">
    <source>
        <dbReference type="ARBA" id="ARBA00022695"/>
    </source>
</evidence>
<name>A0A3M0KGD1_HIRRU</name>
<reference evidence="10 11" key="1">
    <citation type="submission" date="2018-07" db="EMBL/GenBank/DDBJ databases">
        <title>A high quality draft genome assembly of the barn swallow (H. rustica rustica).</title>
        <authorList>
            <person name="Formenti G."/>
            <person name="Chiara M."/>
            <person name="Poveda L."/>
            <person name="Francoijs K.-J."/>
            <person name="Bonisoli-Alquati A."/>
            <person name="Canova L."/>
            <person name="Gianfranceschi L."/>
            <person name="Horner D.S."/>
            <person name="Saino N."/>
        </authorList>
    </citation>
    <scope>NUCLEOTIDE SEQUENCE [LARGE SCALE GENOMIC DNA]</scope>
    <source>
        <strain evidence="10">Chelidonia</strain>
        <tissue evidence="10">Blood</tissue>
    </source>
</reference>
<evidence type="ECO:0000259" key="9">
    <source>
        <dbReference type="PROSITE" id="PS50879"/>
    </source>
</evidence>
<protein>
    <recommendedName>
        <fullName evidence="9">RNase H type-1 domain-containing protein</fullName>
    </recommendedName>
</protein>
<dbReference type="InterPro" id="IPR018154">
    <property type="entry name" value="TLV/ENV_coat_polyprotein"/>
</dbReference>
<feature type="region of interest" description="Disordered" evidence="7">
    <location>
        <begin position="812"/>
        <end position="832"/>
    </location>
</feature>
<dbReference type="Pfam" id="PF17917">
    <property type="entry name" value="RT_RNaseH"/>
    <property type="match status" value="1"/>
</dbReference>
<dbReference type="GO" id="GO:0003964">
    <property type="term" value="F:RNA-directed DNA polymerase activity"/>
    <property type="evidence" value="ECO:0007669"/>
    <property type="project" value="UniProtKB-KW"/>
</dbReference>
<dbReference type="InterPro" id="IPR002156">
    <property type="entry name" value="RNaseH_domain"/>
</dbReference>
<feature type="compositionally biased region" description="Basic and acidic residues" evidence="7">
    <location>
        <begin position="817"/>
        <end position="832"/>
    </location>
</feature>
<dbReference type="InterPro" id="IPR012337">
    <property type="entry name" value="RNaseH-like_sf"/>
</dbReference>
<dbReference type="SUPFAM" id="SSF53098">
    <property type="entry name" value="Ribonuclease H-like"/>
    <property type="match status" value="1"/>
</dbReference>
<evidence type="ECO:0000313" key="11">
    <source>
        <dbReference type="Proteomes" id="UP000269221"/>
    </source>
</evidence>
<dbReference type="GO" id="GO:0003676">
    <property type="term" value="F:nucleic acid binding"/>
    <property type="evidence" value="ECO:0007669"/>
    <property type="project" value="InterPro"/>
</dbReference>
<accession>A0A3M0KGD1</accession>
<dbReference type="EMBL" id="QRBI01000112">
    <property type="protein sequence ID" value="RMC10060.1"/>
    <property type="molecule type" value="Genomic_DNA"/>
</dbReference>
<organism evidence="10 11">
    <name type="scientific">Hirundo rustica rustica</name>
    <dbReference type="NCBI Taxonomy" id="333673"/>
    <lineage>
        <taxon>Eukaryota</taxon>
        <taxon>Metazoa</taxon>
        <taxon>Chordata</taxon>
        <taxon>Craniata</taxon>
        <taxon>Vertebrata</taxon>
        <taxon>Euteleostomi</taxon>
        <taxon>Archelosauria</taxon>
        <taxon>Archosauria</taxon>
        <taxon>Dinosauria</taxon>
        <taxon>Saurischia</taxon>
        <taxon>Theropoda</taxon>
        <taxon>Coelurosauria</taxon>
        <taxon>Aves</taxon>
        <taxon>Neognathae</taxon>
        <taxon>Neoaves</taxon>
        <taxon>Telluraves</taxon>
        <taxon>Australaves</taxon>
        <taxon>Passeriformes</taxon>
        <taxon>Sylvioidea</taxon>
        <taxon>Hirundinidae</taxon>
        <taxon>Hirundo</taxon>
    </lineage>
</organism>
<dbReference type="Gene3D" id="3.10.20.370">
    <property type="match status" value="1"/>
</dbReference>
<keyword evidence="11" id="KW-1185">Reference proteome</keyword>
<dbReference type="PANTHER" id="PTHR10424">
    <property type="entry name" value="VIRAL ENVELOPE PROTEIN"/>
    <property type="match status" value="1"/>
</dbReference>
<comment type="caution">
    <text evidence="10">The sequence shown here is derived from an EMBL/GenBank/DDBJ whole genome shotgun (WGS) entry which is preliminary data.</text>
</comment>
<keyword evidence="5" id="KW-0378">Hydrolase</keyword>
<dbReference type="Gene3D" id="1.10.287.210">
    <property type="match status" value="1"/>
</dbReference>
<evidence type="ECO:0000256" key="6">
    <source>
        <dbReference type="ARBA" id="ARBA00022918"/>
    </source>
</evidence>
<dbReference type="OrthoDB" id="9950230at2759"/>